<feature type="transmembrane region" description="Helical" evidence="1">
    <location>
        <begin position="111"/>
        <end position="130"/>
    </location>
</feature>
<name>A0A9D5JS55_9BACT</name>
<evidence type="ECO:0000313" key="4">
    <source>
        <dbReference type="Proteomes" id="UP000649604"/>
    </source>
</evidence>
<reference evidence="3" key="1">
    <citation type="submission" date="2019-11" db="EMBL/GenBank/DDBJ databases">
        <title>Microbial mats filling the niche in hypersaline microbial mats.</title>
        <authorList>
            <person name="Wong H.L."/>
            <person name="Macleod F.I."/>
            <person name="White R.A. III"/>
            <person name="Burns B.P."/>
        </authorList>
    </citation>
    <scope>NUCLEOTIDE SEQUENCE</scope>
    <source>
        <strain evidence="3">Rbin_158</strain>
    </source>
</reference>
<protein>
    <recommendedName>
        <fullName evidence="2">Guanylate cyclase domain-containing protein</fullName>
    </recommendedName>
</protein>
<feature type="transmembrane region" description="Helical" evidence="1">
    <location>
        <begin position="12"/>
        <end position="33"/>
    </location>
</feature>
<dbReference type="InterPro" id="IPR050697">
    <property type="entry name" value="Adenylyl/Guanylyl_Cyclase_3/4"/>
</dbReference>
<feature type="transmembrane region" description="Helical" evidence="1">
    <location>
        <begin position="80"/>
        <end position="99"/>
    </location>
</feature>
<dbReference type="CDD" id="cd07302">
    <property type="entry name" value="CHD"/>
    <property type="match status" value="1"/>
</dbReference>
<dbReference type="Pfam" id="PF00211">
    <property type="entry name" value="Guanylate_cyc"/>
    <property type="match status" value="1"/>
</dbReference>
<accession>A0A9D5JS55</accession>
<comment type="caution">
    <text evidence="3">The sequence shown here is derived from an EMBL/GenBank/DDBJ whole genome shotgun (WGS) entry which is preliminary data.</text>
</comment>
<dbReference type="GO" id="GO:0035556">
    <property type="term" value="P:intracellular signal transduction"/>
    <property type="evidence" value="ECO:0007669"/>
    <property type="project" value="InterPro"/>
</dbReference>
<feature type="transmembrane region" description="Helical" evidence="1">
    <location>
        <begin position="53"/>
        <end position="73"/>
    </location>
</feature>
<dbReference type="EMBL" id="WJJP01000048">
    <property type="protein sequence ID" value="MBD3323268.1"/>
    <property type="molecule type" value="Genomic_DNA"/>
</dbReference>
<dbReference type="Proteomes" id="UP000649604">
    <property type="component" value="Unassembled WGS sequence"/>
</dbReference>
<evidence type="ECO:0000256" key="1">
    <source>
        <dbReference type="SAM" id="Phobius"/>
    </source>
</evidence>
<evidence type="ECO:0000259" key="2">
    <source>
        <dbReference type="PROSITE" id="PS50125"/>
    </source>
</evidence>
<dbReference type="PANTHER" id="PTHR43081">
    <property type="entry name" value="ADENYLATE CYCLASE, TERMINAL-DIFFERENTIATION SPECIFIC-RELATED"/>
    <property type="match status" value="1"/>
</dbReference>
<dbReference type="AlphaFoldDB" id="A0A9D5JS55"/>
<dbReference type="GO" id="GO:0006171">
    <property type="term" value="P:cAMP biosynthetic process"/>
    <property type="evidence" value="ECO:0007669"/>
    <property type="project" value="TreeGrafter"/>
</dbReference>
<dbReference type="Gene3D" id="3.30.70.1230">
    <property type="entry name" value="Nucleotide cyclase"/>
    <property type="match status" value="1"/>
</dbReference>
<evidence type="ECO:0000313" key="3">
    <source>
        <dbReference type="EMBL" id="MBD3323268.1"/>
    </source>
</evidence>
<dbReference type="PROSITE" id="PS50125">
    <property type="entry name" value="GUANYLATE_CYCLASE_2"/>
    <property type="match status" value="1"/>
</dbReference>
<keyword evidence="1" id="KW-1133">Transmembrane helix</keyword>
<dbReference type="SMART" id="SM00044">
    <property type="entry name" value="CYCc"/>
    <property type="match status" value="1"/>
</dbReference>
<sequence length="368" mass="40654">MVALLTHPRIRMFLVVSVLLGITLALLQGIGVFTPFDRLIFGLPESERGVDSVIWLDGLLILGFSLVAGIVVLMYGNEKGLLLCIGAWGLYLLLAVLSVRSADLLLPVTGPLAATLIGVIRVMGWGTAFLEREKAQINKLFGHFLDNEVLKYLIQNPELIHTNGTTKQLTILFADIRGFTAQSETLPPTVIIEMLRTYFRQIIPVIRSHGGTVDKLIGDGIMAFFGDPIPQPDHAVRAAMAALHMQQTMERITQEWQQYGISGVQIGIGLNTDEVVVGNIGSQDFCDYTVLGRGVNLASRLESKCSGGEIHVSQRVYDALKETFEFVYLGEREYKNIQGPVPVYRLIEEKSANLAAKRRRDETQTCAE</sequence>
<keyword evidence="1" id="KW-0812">Transmembrane</keyword>
<dbReference type="InterPro" id="IPR029787">
    <property type="entry name" value="Nucleotide_cyclase"/>
</dbReference>
<proteinExistence type="predicted"/>
<dbReference type="InterPro" id="IPR001054">
    <property type="entry name" value="A/G_cyclase"/>
</dbReference>
<dbReference type="PANTHER" id="PTHR43081:SF1">
    <property type="entry name" value="ADENYLATE CYCLASE, TERMINAL-DIFFERENTIATION SPECIFIC"/>
    <property type="match status" value="1"/>
</dbReference>
<keyword evidence="1" id="KW-0472">Membrane</keyword>
<dbReference type="SUPFAM" id="SSF55073">
    <property type="entry name" value="Nucleotide cyclase"/>
    <property type="match status" value="1"/>
</dbReference>
<gene>
    <name evidence="3" type="ORF">GF339_01715</name>
</gene>
<dbReference type="GO" id="GO:0004016">
    <property type="term" value="F:adenylate cyclase activity"/>
    <property type="evidence" value="ECO:0007669"/>
    <property type="project" value="UniProtKB-ARBA"/>
</dbReference>
<organism evidence="3 4">
    <name type="scientific">candidate division KSB3 bacterium</name>
    <dbReference type="NCBI Taxonomy" id="2044937"/>
    <lineage>
        <taxon>Bacteria</taxon>
        <taxon>candidate division KSB3</taxon>
    </lineage>
</organism>
<feature type="domain" description="Guanylate cyclase" evidence="2">
    <location>
        <begin position="170"/>
        <end position="302"/>
    </location>
</feature>